<keyword evidence="8 11" id="KW-0238">DNA-binding</keyword>
<evidence type="ECO:0000256" key="6">
    <source>
        <dbReference type="ARBA" id="ARBA00023014"/>
    </source>
</evidence>
<evidence type="ECO:0000256" key="4">
    <source>
        <dbReference type="ARBA" id="ARBA00022723"/>
    </source>
</evidence>
<proteinExistence type="inferred from homology"/>
<dbReference type="PANTHER" id="PTHR38839">
    <property type="entry name" value="TRANSCRIPTIONAL REGULATOR WHID-RELATED"/>
    <property type="match status" value="1"/>
</dbReference>
<keyword evidence="10 11" id="KW-0804">Transcription</keyword>
<evidence type="ECO:0000256" key="5">
    <source>
        <dbReference type="ARBA" id="ARBA00023004"/>
    </source>
</evidence>
<dbReference type="EMBL" id="JBHUOF010000051">
    <property type="protein sequence ID" value="MFD2803263.1"/>
    <property type="molecule type" value="Genomic_DNA"/>
</dbReference>
<feature type="binding site" evidence="11">
    <location>
        <position position="58"/>
    </location>
    <ligand>
        <name>[4Fe-4S] cluster</name>
        <dbReference type="ChEBI" id="CHEBI:49883"/>
    </ligand>
</feature>
<keyword evidence="14" id="KW-1185">Reference proteome</keyword>
<comment type="cofactor">
    <cofactor evidence="11">
        <name>[4Fe-4S] cluster</name>
        <dbReference type="ChEBI" id="CHEBI:49883"/>
    </cofactor>
    <text evidence="11">Binds 1 [4Fe-4S] cluster per subunit. Following nitrosylation of the [4Fe-4S] cluster binds 1 [4Fe-8(NO)] cluster per subunit.</text>
</comment>
<feature type="binding site" evidence="11">
    <location>
        <position position="49"/>
    </location>
    <ligand>
        <name>[4Fe-4S] cluster</name>
        <dbReference type="ChEBI" id="CHEBI:49883"/>
    </ligand>
</feature>
<dbReference type="HAMAP" id="MF_01479">
    <property type="entry name" value="WhiB"/>
    <property type="match status" value="1"/>
</dbReference>
<keyword evidence="3 11" id="KW-0004">4Fe-4S</keyword>
<comment type="subcellular location">
    <subcellularLocation>
        <location evidence="1 11">Cytoplasm</location>
    </subcellularLocation>
</comment>
<organism evidence="13 14">
    <name type="scientific">Prauserella oleivorans</name>
    <dbReference type="NCBI Taxonomy" id="1478153"/>
    <lineage>
        <taxon>Bacteria</taxon>
        <taxon>Bacillati</taxon>
        <taxon>Actinomycetota</taxon>
        <taxon>Actinomycetes</taxon>
        <taxon>Pseudonocardiales</taxon>
        <taxon>Pseudonocardiaceae</taxon>
        <taxon>Prauserella</taxon>
    </lineage>
</organism>
<protein>
    <recommendedName>
        <fullName evidence="11">Transcriptional regulator WhiB</fullName>
    </recommendedName>
</protein>
<keyword evidence="5 11" id="KW-0408">Iron</keyword>
<feature type="binding site" evidence="11">
    <location>
        <position position="52"/>
    </location>
    <ligand>
        <name>[4Fe-4S] cluster</name>
        <dbReference type="ChEBI" id="CHEBI:49883"/>
    </ligand>
</feature>
<comment type="PTM">
    <text evidence="11">The Fe-S cluster can be nitrosylated by nitric oxide (NO).</text>
</comment>
<evidence type="ECO:0000256" key="1">
    <source>
        <dbReference type="ARBA" id="ARBA00004496"/>
    </source>
</evidence>
<evidence type="ECO:0000313" key="13">
    <source>
        <dbReference type="EMBL" id="MFD2803263.1"/>
    </source>
</evidence>
<evidence type="ECO:0000256" key="2">
    <source>
        <dbReference type="ARBA" id="ARBA00006597"/>
    </source>
</evidence>
<evidence type="ECO:0000256" key="11">
    <source>
        <dbReference type="HAMAP-Rule" id="MF_01479"/>
    </source>
</evidence>
<dbReference type="InterPro" id="IPR003482">
    <property type="entry name" value="Whib"/>
</dbReference>
<evidence type="ECO:0000259" key="12">
    <source>
        <dbReference type="PROSITE" id="PS51674"/>
    </source>
</evidence>
<dbReference type="Pfam" id="PF02467">
    <property type="entry name" value="Whib"/>
    <property type="match status" value="1"/>
</dbReference>
<dbReference type="RefSeq" id="WP_377385351.1">
    <property type="nucleotide sequence ID" value="NZ_JBHSAN010000005.1"/>
</dbReference>
<sequence>MAGRHDDRRPARGWRAVTWRVQAACRTANAELWFPLEGSAEEAVAKRVCSGCPVREACLDDALAAGIDFGVWGGLTGAERRQLRRQDTVVVPA</sequence>
<comment type="similarity">
    <text evidence="2 11">Belongs to the WhiB family.</text>
</comment>
<evidence type="ECO:0000256" key="3">
    <source>
        <dbReference type="ARBA" id="ARBA00022485"/>
    </source>
</evidence>
<comment type="PTM">
    <text evidence="11">Upon Fe-S cluster removal intramolecular disulfide bonds are formed.</text>
</comment>
<dbReference type="PROSITE" id="PS51674">
    <property type="entry name" value="4FE4S_WBL"/>
    <property type="match status" value="1"/>
</dbReference>
<reference evidence="14" key="1">
    <citation type="journal article" date="2019" name="Int. J. Syst. Evol. Microbiol.">
        <title>The Global Catalogue of Microorganisms (GCM) 10K type strain sequencing project: providing services to taxonomists for standard genome sequencing and annotation.</title>
        <authorList>
            <consortium name="The Broad Institute Genomics Platform"/>
            <consortium name="The Broad Institute Genome Sequencing Center for Infectious Disease"/>
            <person name="Wu L."/>
            <person name="Ma J."/>
        </authorList>
    </citation>
    <scope>NUCLEOTIDE SEQUENCE [LARGE SCALE GENOMIC DNA]</scope>
    <source>
        <strain evidence="14">IBRC-M 10906</strain>
    </source>
</reference>
<keyword evidence="6 11" id="KW-0411">Iron-sulfur</keyword>
<evidence type="ECO:0000256" key="9">
    <source>
        <dbReference type="ARBA" id="ARBA00023157"/>
    </source>
</evidence>
<keyword evidence="4 11" id="KW-0479">Metal-binding</keyword>
<comment type="function">
    <text evidence="11">Acts as a transcriptional regulator. Probably redox-responsive. The apo- but not holo-form probably binds DNA.</text>
</comment>
<comment type="caution">
    <text evidence="13">The sequence shown here is derived from an EMBL/GenBank/DDBJ whole genome shotgun (WGS) entry which is preliminary data.</text>
</comment>
<dbReference type="Proteomes" id="UP001597478">
    <property type="component" value="Unassembled WGS sequence"/>
</dbReference>
<accession>A0ABW5WH07</accession>
<dbReference type="InterPro" id="IPR034768">
    <property type="entry name" value="4FE4S_WBL"/>
</dbReference>
<keyword evidence="11" id="KW-0963">Cytoplasm</keyword>
<evidence type="ECO:0000313" key="14">
    <source>
        <dbReference type="Proteomes" id="UP001597478"/>
    </source>
</evidence>
<name>A0ABW5WH07_9PSEU</name>
<keyword evidence="9 11" id="KW-1015">Disulfide bond</keyword>
<evidence type="ECO:0000256" key="10">
    <source>
        <dbReference type="ARBA" id="ARBA00023163"/>
    </source>
</evidence>
<evidence type="ECO:0000256" key="7">
    <source>
        <dbReference type="ARBA" id="ARBA00023015"/>
    </source>
</evidence>
<feature type="binding site" evidence="11">
    <location>
        <position position="25"/>
    </location>
    <ligand>
        <name>[4Fe-4S] cluster</name>
        <dbReference type="ChEBI" id="CHEBI:49883"/>
    </ligand>
</feature>
<feature type="domain" description="4Fe-4S Wbl-type" evidence="12">
    <location>
        <begin position="24"/>
        <end position="82"/>
    </location>
</feature>
<evidence type="ECO:0000256" key="8">
    <source>
        <dbReference type="ARBA" id="ARBA00023125"/>
    </source>
</evidence>
<keyword evidence="7 11" id="KW-0805">Transcription regulation</keyword>
<gene>
    <name evidence="11" type="primary">whiB</name>
    <name evidence="13" type="ORF">ACFS2C_28115</name>
</gene>